<evidence type="ECO:0000256" key="1">
    <source>
        <dbReference type="SAM" id="MobiDB-lite"/>
    </source>
</evidence>
<dbReference type="Gene3D" id="1.10.10.60">
    <property type="entry name" value="Homeodomain-like"/>
    <property type="match status" value="1"/>
</dbReference>
<dbReference type="SUPFAM" id="SSF46689">
    <property type="entry name" value="Homeodomain-like"/>
    <property type="match status" value="1"/>
</dbReference>
<feature type="domain" description="HTH psq-type" evidence="2">
    <location>
        <begin position="8"/>
        <end position="53"/>
    </location>
</feature>
<dbReference type="OrthoDB" id="3229771at2759"/>
<dbReference type="GO" id="GO:0003677">
    <property type="term" value="F:DNA binding"/>
    <property type="evidence" value="ECO:0007669"/>
    <property type="project" value="InterPro"/>
</dbReference>
<dbReference type="PANTHER" id="PTHR19303:SF73">
    <property type="entry name" value="PROTEIN PDC2"/>
    <property type="match status" value="1"/>
</dbReference>
<dbReference type="InterPro" id="IPR050863">
    <property type="entry name" value="CenT-Element_Derived"/>
</dbReference>
<dbReference type="Proteomes" id="UP000838412">
    <property type="component" value="Chromosome 18"/>
</dbReference>
<dbReference type="AlphaFoldDB" id="A0A8J9ZBP8"/>
<accession>A0A8J9ZBP8</accession>
<evidence type="ECO:0000313" key="4">
    <source>
        <dbReference type="Proteomes" id="UP000838412"/>
    </source>
</evidence>
<organism evidence="3 4">
    <name type="scientific">Branchiostoma lanceolatum</name>
    <name type="common">Common lancelet</name>
    <name type="synonym">Amphioxus lanceolatum</name>
    <dbReference type="NCBI Taxonomy" id="7740"/>
    <lineage>
        <taxon>Eukaryota</taxon>
        <taxon>Metazoa</taxon>
        <taxon>Chordata</taxon>
        <taxon>Cephalochordata</taxon>
        <taxon>Leptocardii</taxon>
        <taxon>Amphioxiformes</taxon>
        <taxon>Branchiostomatidae</taxon>
        <taxon>Branchiostoma</taxon>
    </lineage>
</organism>
<gene>
    <name evidence="3" type="primary">Hypp8879</name>
    <name evidence="3" type="ORF">BLAG_LOCUS11265</name>
</gene>
<dbReference type="InterPro" id="IPR009057">
    <property type="entry name" value="Homeodomain-like_sf"/>
</dbReference>
<dbReference type="PANTHER" id="PTHR19303">
    <property type="entry name" value="TRANSPOSON"/>
    <property type="match status" value="1"/>
</dbReference>
<dbReference type="InterPro" id="IPR007889">
    <property type="entry name" value="HTH_Psq"/>
</dbReference>
<evidence type="ECO:0000313" key="3">
    <source>
        <dbReference type="EMBL" id="CAH1250591.1"/>
    </source>
</evidence>
<reference evidence="3" key="1">
    <citation type="submission" date="2022-01" db="EMBL/GenBank/DDBJ databases">
        <authorList>
            <person name="Braso-Vives M."/>
        </authorList>
    </citation>
    <scope>NUCLEOTIDE SEQUENCE</scope>
</reference>
<evidence type="ECO:0000259" key="2">
    <source>
        <dbReference type="Pfam" id="PF04218"/>
    </source>
</evidence>
<name>A0A8J9ZBP8_BRALA</name>
<keyword evidence="4" id="KW-1185">Reference proteome</keyword>
<feature type="region of interest" description="Disordered" evidence="1">
    <location>
        <begin position="56"/>
        <end position="83"/>
    </location>
</feature>
<sequence>MASKPKLEKKTLTLGEKIEVIRRYEKGGVGARGLAQDFGVGKTQIQNIIKRKREHIEDYENNAPTSKRRNVRQTGNEGINQLC</sequence>
<protein>
    <submittedName>
        <fullName evidence="3">Hypp8879 protein</fullName>
    </submittedName>
</protein>
<dbReference type="EMBL" id="OV696703">
    <property type="protein sequence ID" value="CAH1250591.1"/>
    <property type="molecule type" value="Genomic_DNA"/>
</dbReference>
<dbReference type="Pfam" id="PF04218">
    <property type="entry name" value="CENP-B_N"/>
    <property type="match status" value="1"/>
</dbReference>
<feature type="compositionally biased region" description="Polar residues" evidence="1">
    <location>
        <begin position="72"/>
        <end position="83"/>
    </location>
</feature>
<dbReference type="GO" id="GO:0005634">
    <property type="term" value="C:nucleus"/>
    <property type="evidence" value="ECO:0007669"/>
    <property type="project" value="TreeGrafter"/>
</dbReference>
<proteinExistence type="predicted"/>